<dbReference type="Gene3D" id="3.40.50.970">
    <property type="match status" value="1"/>
</dbReference>
<gene>
    <name evidence="6" type="ordered locus">Acid345_1557</name>
</gene>
<dbReference type="PANTHER" id="PTHR11516:SF41">
    <property type="entry name" value="3-METHYL-2-OXOBUTANOATE DEHYDROGENASE SUBUNIT ALPHA"/>
    <property type="match status" value="1"/>
</dbReference>
<evidence type="ECO:0000256" key="3">
    <source>
        <dbReference type="ARBA" id="ARBA00023052"/>
    </source>
</evidence>
<dbReference type="OrthoDB" id="119428at2"/>
<dbReference type="InterPro" id="IPR001017">
    <property type="entry name" value="DH_E1"/>
</dbReference>
<dbReference type="EMBL" id="CP000360">
    <property type="protein sequence ID" value="ABF40559.1"/>
    <property type="molecule type" value="Genomic_DNA"/>
</dbReference>
<evidence type="ECO:0000313" key="7">
    <source>
        <dbReference type="Proteomes" id="UP000002432"/>
    </source>
</evidence>
<dbReference type="SUPFAM" id="SSF52518">
    <property type="entry name" value="Thiamin diphosphate-binding fold (THDP-binding)"/>
    <property type="match status" value="1"/>
</dbReference>
<dbReference type="KEGG" id="aba:Acid345_1557"/>
<dbReference type="Pfam" id="PF00676">
    <property type="entry name" value="E1_dh"/>
    <property type="match status" value="1"/>
</dbReference>
<dbReference type="Proteomes" id="UP000002432">
    <property type="component" value="Chromosome"/>
</dbReference>
<evidence type="ECO:0000259" key="5">
    <source>
        <dbReference type="Pfam" id="PF00676"/>
    </source>
</evidence>
<dbReference type="AlphaFoldDB" id="Q1IRE1"/>
<keyword evidence="7" id="KW-1185">Reference proteome</keyword>
<evidence type="ECO:0000256" key="1">
    <source>
        <dbReference type="ARBA" id="ARBA00001964"/>
    </source>
</evidence>
<evidence type="ECO:0000256" key="2">
    <source>
        <dbReference type="ARBA" id="ARBA00023002"/>
    </source>
</evidence>
<dbReference type="eggNOG" id="COG1071">
    <property type="taxonomic scope" value="Bacteria"/>
</dbReference>
<comment type="cofactor">
    <cofactor evidence="1">
        <name>thiamine diphosphate</name>
        <dbReference type="ChEBI" id="CHEBI:58937"/>
    </cofactor>
</comment>
<sequence>MPTRKPKHQQAHEAVNTPPSRNPVLMRRMYSLLAQLRAEHRGLEATLVGSLMGLLPEDSLTIAHARSLTKTLYTKKSRPELLDLAPLERKSPELSAAAHIAVAAGYALERALHHRPGLVLAFAGEADSLMDARATLTFAATHKLPLVVVVQHNLARLKTGSPSDLTHEILGLGLAGMTVDGSDAMAVYRVAQEAMFRARHDAGPTLIECKTYSKGKVLPRMRPWVQGDALSYMEEQLRARNFWKNNLKK</sequence>
<name>Q1IRE1_KORVE</name>
<dbReference type="InterPro" id="IPR029061">
    <property type="entry name" value="THDP-binding"/>
</dbReference>
<protein>
    <submittedName>
        <fullName evidence="6">Pyruvate dehydrogenase complex E1 component, alpha subunit</fullName>
    </submittedName>
</protein>
<reference evidence="6 7" key="1">
    <citation type="journal article" date="2009" name="Appl. Environ. Microbiol.">
        <title>Three genomes from the phylum Acidobacteria provide insight into the lifestyles of these microorganisms in soils.</title>
        <authorList>
            <person name="Ward N.L."/>
            <person name="Challacombe J.F."/>
            <person name="Janssen P.H."/>
            <person name="Henrissat B."/>
            <person name="Coutinho P.M."/>
            <person name="Wu M."/>
            <person name="Xie G."/>
            <person name="Haft D.H."/>
            <person name="Sait M."/>
            <person name="Badger J."/>
            <person name="Barabote R.D."/>
            <person name="Bradley B."/>
            <person name="Brettin T.S."/>
            <person name="Brinkac L.M."/>
            <person name="Bruce D."/>
            <person name="Creasy T."/>
            <person name="Daugherty S.C."/>
            <person name="Davidsen T.M."/>
            <person name="DeBoy R.T."/>
            <person name="Detter J.C."/>
            <person name="Dodson R.J."/>
            <person name="Durkin A.S."/>
            <person name="Ganapathy A."/>
            <person name="Gwinn-Giglio M."/>
            <person name="Han C.S."/>
            <person name="Khouri H."/>
            <person name="Kiss H."/>
            <person name="Kothari S.P."/>
            <person name="Madupu R."/>
            <person name="Nelson K.E."/>
            <person name="Nelson W.C."/>
            <person name="Paulsen I."/>
            <person name="Penn K."/>
            <person name="Ren Q."/>
            <person name="Rosovitz M.J."/>
            <person name="Selengut J.D."/>
            <person name="Shrivastava S."/>
            <person name="Sullivan S.A."/>
            <person name="Tapia R."/>
            <person name="Thompson L.S."/>
            <person name="Watkins K.L."/>
            <person name="Yang Q."/>
            <person name="Yu C."/>
            <person name="Zafar N."/>
            <person name="Zhou L."/>
            <person name="Kuske C.R."/>
        </authorList>
    </citation>
    <scope>NUCLEOTIDE SEQUENCE [LARGE SCALE GENOMIC DNA]</scope>
    <source>
        <strain evidence="6 7">Ellin345</strain>
    </source>
</reference>
<dbReference type="HOGENOM" id="CLU_1114666_0_0_0"/>
<evidence type="ECO:0000256" key="4">
    <source>
        <dbReference type="SAM" id="MobiDB-lite"/>
    </source>
</evidence>
<dbReference type="InterPro" id="IPR050642">
    <property type="entry name" value="PDH_E1_Alpha_Subunit"/>
</dbReference>
<dbReference type="EnsemblBacteria" id="ABF40559">
    <property type="protein sequence ID" value="ABF40559"/>
    <property type="gene ID" value="Acid345_1557"/>
</dbReference>
<keyword evidence="6" id="KW-0670">Pyruvate</keyword>
<dbReference type="STRING" id="204669.Acid345_1557"/>
<dbReference type="PANTHER" id="PTHR11516">
    <property type="entry name" value="PYRUVATE DEHYDROGENASE E1 COMPONENT, ALPHA SUBUNIT BACTERIAL AND ORGANELLAR"/>
    <property type="match status" value="1"/>
</dbReference>
<organism evidence="6 7">
    <name type="scientific">Koribacter versatilis (strain Ellin345)</name>
    <dbReference type="NCBI Taxonomy" id="204669"/>
    <lineage>
        <taxon>Bacteria</taxon>
        <taxon>Pseudomonadati</taxon>
        <taxon>Acidobacteriota</taxon>
        <taxon>Terriglobia</taxon>
        <taxon>Terriglobales</taxon>
        <taxon>Candidatus Korobacteraceae</taxon>
        <taxon>Candidatus Korobacter</taxon>
    </lineage>
</organism>
<feature type="region of interest" description="Disordered" evidence="4">
    <location>
        <begin position="1"/>
        <end position="21"/>
    </location>
</feature>
<dbReference type="RefSeq" id="WP_011522361.1">
    <property type="nucleotide sequence ID" value="NC_008009.1"/>
</dbReference>
<dbReference type="GO" id="GO:0004739">
    <property type="term" value="F:pyruvate dehydrogenase (acetyl-transferring) activity"/>
    <property type="evidence" value="ECO:0007669"/>
    <property type="project" value="TreeGrafter"/>
</dbReference>
<dbReference type="GO" id="GO:0006086">
    <property type="term" value="P:pyruvate decarboxylation to acetyl-CoA"/>
    <property type="evidence" value="ECO:0007669"/>
    <property type="project" value="TreeGrafter"/>
</dbReference>
<keyword evidence="3" id="KW-0786">Thiamine pyrophosphate</keyword>
<evidence type="ECO:0000313" key="6">
    <source>
        <dbReference type="EMBL" id="ABF40559.1"/>
    </source>
</evidence>
<proteinExistence type="predicted"/>
<accession>Q1IRE1</accession>
<feature type="domain" description="Dehydrogenase E1 component" evidence="5">
    <location>
        <begin position="98"/>
        <end position="212"/>
    </location>
</feature>
<keyword evidence="2" id="KW-0560">Oxidoreductase</keyword>